<gene>
    <name evidence="3" type="ORF">SJAV_05350</name>
</gene>
<keyword evidence="2" id="KW-1133">Transmembrane helix</keyword>
<accession>A0AAT9GPM6</accession>
<organism evidence="3">
    <name type="scientific">Sulfurisphaera javensis</name>
    <dbReference type="NCBI Taxonomy" id="2049879"/>
    <lineage>
        <taxon>Archaea</taxon>
        <taxon>Thermoproteota</taxon>
        <taxon>Thermoprotei</taxon>
        <taxon>Sulfolobales</taxon>
        <taxon>Sulfolobaceae</taxon>
        <taxon>Sulfurisphaera</taxon>
    </lineage>
</organism>
<dbReference type="KEGG" id="sjv:SJAV_05350"/>
<evidence type="ECO:0000313" key="3">
    <source>
        <dbReference type="EMBL" id="BFH72591.1"/>
    </source>
</evidence>
<dbReference type="EMBL" id="AP031322">
    <property type="protein sequence ID" value="BFH72591.1"/>
    <property type="molecule type" value="Genomic_DNA"/>
</dbReference>
<evidence type="ECO:0000256" key="2">
    <source>
        <dbReference type="SAM" id="Phobius"/>
    </source>
</evidence>
<feature type="region of interest" description="Disordered" evidence="1">
    <location>
        <begin position="541"/>
        <end position="582"/>
    </location>
</feature>
<dbReference type="SUPFAM" id="SSF49464">
    <property type="entry name" value="Carboxypeptidase regulatory domain-like"/>
    <property type="match status" value="1"/>
</dbReference>
<dbReference type="InterPro" id="IPR008969">
    <property type="entry name" value="CarboxyPept-like_regulatory"/>
</dbReference>
<keyword evidence="2" id="KW-0812">Transmembrane</keyword>
<sequence length="611" mass="65765">MMLRKFLPIILLGIFILEGFFIVNAQTNSNVIVTTAPLMYQHSYLSLEEMTLTTTQSQAILNLYLFNPTFVSESVPIYVNGSERTVVTISPYSYVDEQLQLGLGIYNVSVNGNYLLVNVIKAPYGEIPVYINGTQNVFVANVKPGGIYYFNVTFQMPPNTTPGFSMVTGDLGFFHVNPTYYPLVSATYENGYIEVQVPQGIPQGVYFAYVYLEYTNYTNVNQVLGYSLGVIILNVSYGISQLSSPVSLTENGVTISMQNISGFTYLYIKYPFSYENSYTITVGSKTYTIGNMTATNYAYGGGSPGYYALFYGSSVPFAISPNGIIVKLPQFGIASITISTPTGTISVSIPPKVTLGKLNVEVVNQQGVAIPNAVVSIYNVTTNSLISKLTTNSSGMVTLTLPIGEEVKIYASALGYLSNSTTVTVSSSTLVKIYLTPIQITISNIEVNGSAITPIVNTTVNTKLVITFTVNTNSNITPNVTVKVNGMPVSVTEISKNEYEISYTFSSPGIYTLTITAEYNSVSTNRTITINVKPVVTTTTSTTVPTTTTSTLTTTTSSSTTTTSPTTTSTTTSTSVPVPSTTTSSLPLTDIIIVVVVIIIAAIAAVIVLRR</sequence>
<proteinExistence type="predicted"/>
<name>A0AAT9GPM6_9CREN</name>
<evidence type="ECO:0000256" key="1">
    <source>
        <dbReference type="SAM" id="MobiDB-lite"/>
    </source>
</evidence>
<protein>
    <submittedName>
        <fullName evidence="3">Uncharacterized protein</fullName>
    </submittedName>
</protein>
<dbReference type="RefSeq" id="WP_369610802.1">
    <property type="nucleotide sequence ID" value="NZ_AP031322.1"/>
</dbReference>
<keyword evidence="2" id="KW-0472">Membrane</keyword>
<feature type="transmembrane region" description="Helical" evidence="2">
    <location>
        <begin position="591"/>
        <end position="609"/>
    </location>
</feature>
<reference evidence="3" key="1">
    <citation type="submission" date="2024-03" db="EMBL/GenBank/DDBJ databases">
        <title>Complete genome sequence of Sulfurisphaera javensis strain KD-1.</title>
        <authorList>
            <person name="Sakai H."/>
            <person name="Nur N."/>
            <person name="Suwanto A."/>
            <person name="Kurosawa N."/>
        </authorList>
    </citation>
    <scope>NUCLEOTIDE SEQUENCE</scope>
    <source>
        <strain evidence="3">KD-1</strain>
    </source>
</reference>
<dbReference type="GeneID" id="92353468"/>
<dbReference type="AlphaFoldDB" id="A0AAT9GPM6"/>